<accession>A0ABZ3IHQ7</accession>
<sequence length="221" mass="25407">MTVKIIACEVMKEELRGIEAKQDIEFEFISMGLHLHPKKLNSELQRLLDQSIGYERIILAFGLCGGAVRDLQASDSPLIIPRVHDCIPVLLGSRKRYEQLSKEEKGTFYLSCGWMITEKNILSEHQRIIDKFGEKKAVRILSQMYDSYQRVLFIHTGCQEEADSLRESHKIAELLNLRHETIQGESGYINKLVNGPWCQDEFIHLAPYETVQEEQFGIGAR</sequence>
<gene>
    <name evidence="2" type="ORF">SPSIL_010730</name>
</gene>
<dbReference type="Pfam" id="PF07796">
    <property type="entry name" value="DUF1638"/>
    <property type="match status" value="1"/>
</dbReference>
<name>A0ABZ3IHQ7_9FIRM</name>
<keyword evidence="3" id="KW-1185">Reference proteome</keyword>
<evidence type="ECO:0000313" key="3">
    <source>
        <dbReference type="Proteomes" id="UP000216752"/>
    </source>
</evidence>
<dbReference type="Proteomes" id="UP000216752">
    <property type="component" value="Chromosome"/>
</dbReference>
<dbReference type="RefSeq" id="WP_094603492.1">
    <property type="nucleotide sequence ID" value="NZ_CP155573.1"/>
</dbReference>
<reference evidence="2" key="1">
    <citation type="submission" date="2024-05" db="EMBL/GenBank/DDBJ databases">
        <title>Isolation and characterization of Sporomusa carbonis sp. nov., a carboxydotrophic hydrogenogen in the genus of Sporomusa isolated from a charcoal burning pile.</title>
        <authorList>
            <person name="Boeer T."/>
            <person name="Rosenbaum F."/>
            <person name="Eysell L."/>
            <person name="Mueller V."/>
            <person name="Daniel R."/>
            <person name="Poehlein A."/>
        </authorList>
    </citation>
    <scope>NUCLEOTIDE SEQUENCE [LARGE SCALE GENOMIC DNA]</scope>
    <source>
        <strain evidence="2">DSM 10669</strain>
    </source>
</reference>
<dbReference type="EMBL" id="CP155573">
    <property type="protein sequence ID" value="XFO64964.1"/>
    <property type="molecule type" value="Genomic_DNA"/>
</dbReference>
<feature type="domain" description="DUF1638" evidence="1">
    <location>
        <begin position="28"/>
        <end position="192"/>
    </location>
</feature>
<evidence type="ECO:0000259" key="1">
    <source>
        <dbReference type="Pfam" id="PF07796"/>
    </source>
</evidence>
<protein>
    <recommendedName>
        <fullName evidence="1">DUF1638 domain-containing protein</fullName>
    </recommendedName>
</protein>
<organism evidence="2 3">
    <name type="scientific">Sporomusa silvacetica DSM 10669</name>
    <dbReference type="NCBI Taxonomy" id="1123289"/>
    <lineage>
        <taxon>Bacteria</taxon>
        <taxon>Bacillati</taxon>
        <taxon>Bacillota</taxon>
        <taxon>Negativicutes</taxon>
        <taxon>Selenomonadales</taxon>
        <taxon>Sporomusaceae</taxon>
        <taxon>Sporomusa</taxon>
    </lineage>
</organism>
<proteinExistence type="predicted"/>
<evidence type="ECO:0000313" key="2">
    <source>
        <dbReference type="EMBL" id="XFO64964.1"/>
    </source>
</evidence>
<dbReference type="InterPro" id="IPR012437">
    <property type="entry name" value="DUF1638"/>
</dbReference>